<accession>A0ABP7ZML8</accession>
<reference evidence="2" key="1">
    <citation type="journal article" date="2014" name="Int. J. Syst. Evol. Microbiol.">
        <title>Complete genome of a new Firmicutes species belonging to the dominant human colonic microbiota ('Ruminococcus bicirculans') reveals two chromosomes and a selective capacity to utilize plant glucans.</title>
        <authorList>
            <consortium name="NISC Comparative Sequencing Program"/>
            <person name="Wegmann U."/>
            <person name="Louis P."/>
            <person name="Goesmann A."/>
            <person name="Henrissat B."/>
            <person name="Duncan S.H."/>
            <person name="Flint H.J."/>
        </authorList>
    </citation>
    <scope>NUCLEOTIDE SEQUENCE</scope>
    <source>
        <strain evidence="2">JCM 17590</strain>
    </source>
</reference>
<gene>
    <name evidence="2" type="ORF">GCM10022286_26920</name>
</gene>
<organism evidence="2 3">
    <name type="scientific">Gryllotalpicola daejeonensis</name>
    <dbReference type="NCBI Taxonomy" id="993087"/>
    <lineage>
        <taxon>Bacteria</taxon>
        <taxon>Bacillati</taxon>
        <taxon>Actinomycetota</taxon>
        <taxon>Actinomycetes</taxon>
        <taxon>Micrococcales</taxon>
        <taxon>Microbacteriaceae</taxon>
        <taxon>Gryllotalpicola</taxon>
    </lineage>
</organism>
<evidence type="ECO:0000313" key="2">
    <source>
        <dbReference type="EMBL" id="GAA4164745.1"/>
    </source>
</evidence>
<evidence type="ECO:0008006" key="4">
    <source>
        <dbReference type="Google" id="ProtNLM"/>
    </source>
</evidence>
<dbReference type="EMBL" id="BAABBV010000002">
    <property type="protein sequence ID" value="GAA4164745.1"/>
    <property type="molecule type" value="Genomic_DNA"/>
</dbReference>
<keyword evidence="3" id="KW-1185">Reference proteome</keyword>
<reference evidence="2" key="2">
    <citation type="submission" date="2023-12" db="EMBL/GenBank/DDBJ databases">
        <authorList>
            <person name="Sun Q."/>
            <person name="Inoue M."/>
        </authorList>
    </citation>
    <scope>NUCLEOTIDE SEQUENCE</scope>
    <source>
        <strain evidence="2">JCM 17590</strain>
    </source>
</reference>
<sequence length="302" mass="33117">MQVSRATVWTARAAAAVVLLVIATALTTLTVQTAHENAAATAPHVTHLTKKTKLPPFEAGDLISDDSFFNADAMTREGVQQWLLEMPCTPRDNSPCLAFFHQKTETRAANANCSRYAGAADETAAAIVTKVAHACGISPRVLLVLVQKEQSLVTHPSAYGYQRATGYACPDTAKCDEKYFGFFNQLYSAAWQFREYGNPDDHWKVRPGTVKVQYSPDASCGAYPVHIANQATADLYLYTPYQPDAFTRAHPDGPAHGCSAFGNLNFFRLYSAWFGDARAVRFPEWWGPCLDNVDGIACRTGH</sequence>
<dbReference type="RefSeq" id="WP_344792395.1">
    <property type="nucleotide sequence ID" value="NZ_BAABBV010000002.1"/>
</dbReference>
<evidence type="ECO:0000256" key="1">
    <source>
        <dbReference type="SAM" id="SignalP"/>
    </source>
</evidence>
<proteinExistence type="predicted"/>
<feature type="signal peptide" evidence="1">
    <location>
        <begin position="1"/>
        <end position="33"/>
    </location>
</feature>
<keyword evidence="1" id="KW-0732">Signal</keyword>
<protein>
    <recommendedName>
        <fullName evidence="4">Hemagglutinin</fullName>
    </recommendedName>
</protein>
<dbReference type="Proteomes" id="UP001415169">
    <property type="component" value="Unassembled WGS sequence"/>
</dbReference>
<feature type="chain" id="PRO_5047084014" description="Hemagglutinin" evidence="1">
    <location>
        <begin position="34"/>
        <end position="302"/>
    </location>
</feature>
<comment type="caution">
    <text evidence="2">The sequence shown here is derived from an EMBL/GenBank/DDBJ whole genome shotgun (WGS) entry which is preliminary data.</text>
</comment>
<name>A0ABP7ZML8_9MICO</name>
<evidence type="ECO:0000313" key="3">
    <source>
        <dbReference type="Proteomes" id="UP001415169"/>
    </source>
</evidence>